<evidence type="ECO:0000313" key="8">
    <source>
        <dbReference type="Proteomes" id="UP000539350"/>
    </source>
</evidence>
<dbReference type="Pfam" id="PF13482">
    <property type="entry name" value="RNase_H_2"/>
    <property type="match status" value="1"/>
</dbReference>
<comment type="caution">
    <text evidence="7">The sequence shown here is derived from an EMBL/GenBank/DDBJ whole genome shotgun (WGS) entry which is preliminary data.</text>
</comment>
<dbReference type="CDD" id="cd17934">
    <property type="entry name" value="DEXXQc_Upf1-like"/>
    <property type="match status" value="1"/>
</dbReference>
<dbReference type="AlphaFoldDB" id="A0A7W2TTN7"/>
<evidence type="ECO:0000259" key="6">
    <source>
        <dbReference type="Pfam" id="PF13482"/>
    </source>
</evidence>
<feature type="domain" description="DNA2/NAM7 helicase-like C-terminal" evidence="5">
    <location>
        <begin position="924"/>
        <end position="1103"/>
    </location>
</feature>
<dbReference type="InterPro" id="IPR050534">
    <property type="entry name" value="Coronavir_polyprotein_1ab"/>
</dbReference>
<dbReference type="InterPro" id="IPR012337">
    <property type="entry name" value="RNaseH-like_sf"/>
</dbReference>
<dbReference type="SUPFAM" id="SSF53098">
    <property type="entry name" value="Ribonuclease H-like"/>
    <property type="match status" value="1"/>
</dbReference>
<dbReference type="Proteomes" id="UP000539350">
    <property type="component" value="Unassembled WGS sequence"/>
</dbReference>
<dbReference type="EMBL" id="JACFXU010000013">
    <property type="protein sequence ID" value="MBA6411765.1"/>
    <property type="molecule type" value="Genomic_DNA"/>
</dbReference>
<dbReference type="PANTHER" id="PTHR43788">
    <property type="entry name" value="DNA2/NAM7 HELICASE FAMILY MEMBER"/>
    <property type="match status" value="1"/>
</dbReference>
<dbReference type="GO" id="GO:0005524">
    <property type="term" value="F:ATP binding"/>
    <property type="evidence" value="ECO:0007669"/>
    <property type="project" value="UniProtKB-KW"/>
</dbReference>
<accession>A0A7W2TTN7</accession>
<keyword evidence="8" id="KW-1185">Reference proteome</keyword>
<dbReference type="RefSeq" id="WP_182168625.1">
    <property type="nucleotide sequence ID" value="NZ_JACFXU010000013.1"/>
</dbReference>
<dbReference type="Pfam" id="PF13604">
    <property type="entry name" value="AAA_30"/>
    <property type="match status" value="1"/>
</dbReference>
<proteinExistence type="predicted"/>
<evidence type="ECO:0000313" key="7">
    <source>
        <dbReference type="EMBL" id="MBA6411765.1"/>
    </source>
</evidence>
<dbReference type="InterPro" id="IPR027417">
    <property type="entry name" value="P-loop_NTPase"/>
</dbReference>
<dbReference type="NCBIfam" id="TIGR03491">
    <property type="entry name" value="TM0106 family RecB-like putative nuclease"/>
    <property type="match status" value="1"/>
</dbReference>
<keyword evidence="3" id="KW-0347">Helicase</keyword>
<gene>
    <name evidence="7" type="ORF">H2508_01410</name>
</gene>
<organism evidence="7 8">
    <name type="scientific">Sediminihaliea albiluteola</name>
    <dbReference type="NCBI Taxonomy" id="2758564"/>
    <lineage>
        <taxon>Bacteria</taxon>
        <taxon>Pseudomonadati</taxon>
        <taxon>Pseudomonadota</taxon>
        <taxon>Gammaproteobacteria</taxon>
        <taxon>Cellvibrionales</taxon>
        <taxon>Halieaceae</taxon>
        <taxon>Sediminihaliea</taxon>
    </lineage>
</organism>
<dbReference type="GO" id="GO:0043139">
    <property type="term" value="F:5'-3' DNA helicase activity"/>
    <property type="evidence" value="ECO:0007669"/>
    <property type="project" value="TreeGrafter"/>
</dbReference>
<evidence type="ECO:0000259" key="5">
    <source>
        <dbReference type="Pfam" id="PF13087"/>
    </source>
</evidence>
<keyword evidence="4" id="KW-0067">ATP-binding</keyword>
<keyword evidence="2" id="KW-0378">Hydrolase</keyword>
<dbReference type="Gene3D" id="3.40.50.300">
    <property type="entry name" value="P-loop containing nucleotide triphosphate hydrolases"/>
    <property type="match status" value="2"/>
</dbReference>
<dbReference type="InterPro" id="IPR041679">
    <property type="entry name" value="DNA2/NAM7-like_C"/>
</dbReference>
<dbReference type="InterPro" id="IPR019993">
    <property type="entry name" value="RecB_nuclease_TM0106_put"/>
</dbReference>
<reference evidence="7 8" key="1">
    <citation type="submission" date="2020-07" db="EMBL/GenBank/DDBJ databases">
        <title>Halieaceae bacterium, F7430, whole genome shotgun sequencing project.</title>
        <authorList>
            <person name="Jiang S."/>
            <person name="Liu Z.W."/>
            <person name="Du Z.J."/>
        </authorList>
    </citation>
    <scope>NUCLEOTIDE SEQUENCE [LARGE SCALE GENOMIC DNA]</scope>
    <source>
        <strain evidence="7 8">F7430</strain>
    </source>
</reference>
<sequence length="1141" mass="128297">MKRSESDSGALIFSPSDLVRYIDSPFASWMTRNALECPDSGIDKDPADALLSYLAEKGIEHESQFLETLRGRHGSVVTVSDDLDDTSKLSKTLEAMQNGAEVIFQACLEKLPFRGYADFLIKVDVPSDLGEYSYVAWDTKLAREVKPYFVIQLCCYSEMLEAMQGVRPQSATVVLGSSEEVPFVLRDYFDYYLAKKGEFLAQQESFDAEQMPDPFLYASHGEWTGYVEERRQETDHLSRVANITRLQIQRLGSAGIETCADLMATKLDHIPRLHDEIFSNLKQQAAIQVRSADIGTTAYEVRPRTSGIPSGLSLMPPANAADLFWDLEGFPLEEGGLEYLWGCTYLDDHGGRQFWERWAHDHDQERQAFVEFIQFSYQRWRANPGMHIYHYGHYEVSVCQRLMGRYSVCEFEVDQLLRHGVFVDLYKIVREGLFVGEPAYSIKNIEHLYRGKRDTDVASGGESVVVYAKWREAPDGEEWSSSKSLSSIRDYNIDDCDSTLELAQWLRGVQAESGIVYEAMGEPTDDVEKREPDELDVLQENLLALADSTSESEENRFLARHLAHLVLFYRREHKPTWWRFFERAAMSFTELYDDPDCLAGCKRTDRVPFKKTPRARKLVYEYTYDTNQEFRNRRFSDVYVLGLEPENATVEAIDTESGTFLLSKMAEPAETIDIIANEWVNPKPIVESLVAIGQKFLETRELNKPLHDFLMRKPPDVDRDLLFAIDQADGDDKIGKISEVVTALNNSLITIQGPPGTGKTYTASRVILGLLRLGKSVGVCSNGHKAIDNLLIGIHELCKEEGESFPISKVKREDDALFEQYPFYQIRSTGDIGEGIQAGGCVVGASAWGFSRPEACVDYLFIDEAGQVSIANLAAMSPQAENIVCLGDQMQLPQPVQGSHPEDSSLSILDYFLLDQSTVPPDMGIFLNRTYRMHKNVNRFISEAIYGGRLGNDPACNHYEIHLAKDAQEKILASNGIRYIEVSHSGNKQASLEEVERIASLIKSLEGSTWTDKKGIDHPVKPKDILVVAPFNYQVNELKKRVGDSARVGTVDLFQGQEAAIVIVSMTASIAADSPRGLEFLLSKNRINVAISRAQALAVVVASDTLLHGSPGKLKDLRLYNLFHKLKIFCGEILPVYNHAL</sequence>
<dbReference type="InterPro" id="IPR047187">
    <property type="entry name" value="SF1_C_Upf1"/>
</dbReference>
<evidence type="ECO:0000256" key="4">
    <source>
        <dbReference type="ARBA" id="ARBA00022840"/>
    </source>
</evidence>
<name>A0A7W2TTN7_9GAMM</name>
<protein>
    <submittedName>
        <fullName evidence="7">TM0106 family RecB-like putative nuclease</fullName>
    </submittedName>
</protein>
<evidence type="ECO:0000256" key="2">
    <source>
        <dbReference type="ARBA" id="ARBA00022801"/>
    </source>
</evidence>
<evidence type="ECO:0000256" key="3">
    <source>
        <dbReference type="ARBA" id="ARBA00022806"/>
    </source>
</evidence>
<dbReference type="CDD" id="cd18808">
    <property type="entry name" value="SF1_C_Upf1"/>
    <property type="match status" value="1"/>
</dbReference>
<dbReference type="SUPFAM" id="SSF52540">
    <property type="entry name" value="P-loop containing nucleoside triphosphate hydrolases"/>
    <property type="match status" value="1"/>
</dbReference>
<dbReference type="InterPro" id="IPR038720">
    <property type="entry name" value="YprB_RNase_H-like_dom"/>
</dbReference>
<dbReference type="PANTHER" id="PTHR43788:SF8">
    <property type="entry name" value="DNA-BINDING PROTEIN SMUBP-2"/>
    <property type="match status" value="1"/>
</dbReference>
<keyword evidence="1" id="KW-0547">Nucleotide-binding</keyword>
<feature type="domain" description="YprB ribonuclease H-like" evidence="6">
    <location>
        <begin position="323"/>
        <end position="506"/>
    </location>
</feature>
<dbReference type="GO" id="GO:0016787">
    <property type="term" value="F:hydrolase activity"/>
    <property type="evidence" value="ECO:0007669"/>
    <property type="project" value="UniProtKB-KW"/>
</dbReference>
<evidence type="ECO:0000256" key="1">
    <source>
        <dbReference type="ARBA" id="ARBA00022741"/>
    </source>
</evidence>
<dbReference type="Pfam" id="PF13087">
    <property type="entry name" value="AAA_12"/>
    <property type="match status" value="1"/>
</dbReference>